<dbReference type="EMBL" id="KB469311">
    <property type="protein sequence ID" value="EPQ51393.1"/>
    <property type="molecule type" value="Genomic_DNA"/>
</dbReference>
<evidence type="ECO:0000313" key="1">
    <source>
        <dbReference type="EMBL" id="EPQ51393.1"/>
    </source>
</evidence>
<evidence type="ECO:0000313" key="2">
    <source>
        <dbReference type="Proteomes" id="UP000030669"/>
    </source>
</evidence>
<dbReference type="GeneID" id="19309871"/>
<gene>
    <name evidence="1" type="ORF">GLOTRDRAFT_96531</name>
</gene>
<dbReference type="Proteomes" id="UP000030669">
    <property type="component" value="Unassembled WGS sequence"/>
</dbReference>
<organism evidence="1 2">
    <name type="scientific">Gloeophyllum trabeum (strain ATCC 11539 / FP-39264 / Madison 617)</name>
    <name type="common">Brown rot fungus</name>
    <dbReference type="NCBI Taxonomy" id="670483"/>
    <lineage>
        <taxon>Eukaryota</taxon>
        <taxon>Fungi</taxon>
        <taxon>Dikarya</taxon>
        <taxon>Basidiomycota</taxon>
        <taxon>Agaricomycotina</taxon>
        <taxon>Agaricomycetes</taxon>
        <taxon>Gloeophyllales</taxon>
        <taxon>Gloeophyllaceae</taxon>
        <taxon>Gloeophyllum</taxon>
    </lineage>
</organism>
<keyword evidence="2" id="KW-1185">Reference proteome</keyword>
<protein>
    <submittedName>
        <fullName evidence="1">Uncharacterized protein</fullName>
    </submittedName>
</protein>
<dbReference type="HOGENOM" id="CLU_479831_0_0_1"/>
<reference evidence="1 2" key="1">
    <citation type="journal article" date="2012" name="Science">
        <title>The Paleozoic origin of enzymatic lignin decomposition reconstructed from 31 fungal genomes.</title>
        <authorList>
            <person name="Floudas D."/>
            <person name="Binder M."/>
            <person name="Riley R."/>
            <person name="Barry K."/>
            <person name="Blanchette R.A."/>
            <person name="Henrissat B."/>
            <person name="Martinez A.T."/>
            <person name="Otillar R."/>
            <person name="Spatafora J.W."/>
            <person name="Yadav J.S."/>
            <person name="Aerts A."/>
            <person name="Benoit I."/>
            <person name="Boyd A."/>
            <person name="Carlson A."/>
            <person name="Copeland A."/>
            <person name="Coutinho P.M."/>
            <person name="de Vries R.P."/>
            <person name="Ferreira P."/>
            <person name="Findley K."/>
            <person name="Foster B."/>
            <person name="Gaskell J."/>
            <person name="Glotzer D."/>
            <person name="Gorecki P."/>
            <person name="Heitman J."/>
            <person name="Hesse C."/>
            <person name="Hori C."/>
            <person name="Igarashi K."/>
            <person name="Jurgens J.A."/>
            <person name="Kallen N."/>
            <person name="Kersten P."/>
            <person name="Kohler A."/>
            <person name="Kuees U."/>
            <person name="Kumar T.K.A."/>
            <person name="Kuo A."/>
            <person name="LaButti K."/>
            <person name="Larrondo L.F."/>
            <person name="Lindquist E."/>
            <person name="Ling A."/>
            <person name="Lombard V."/>
            <person name="Lucas S."/>
            <person name="Lundell T."/>
            <person name="Martin R."/>
            <person name="McLaughlin D.J."/>
            <person name="Morgenstern I."/>
            <person name="Morin E."/>
            <person name="Murat C."/>
            <person name="Nagy L.G."/>
            <person name="Nolan M."/>
            <person name="Ohm R.A."/>
            <person name="Patyshakuliyeva A."/>
            <person name="Rokas A."/>
            <person name="Ruiz-Duenas F.J."/>
            <person name="Sabat G."/>
            <person name="Salamov A."/>
            <person name="Samejima M."/>
            <person name="Schmutz J."/>
            <person name="Slot J.C."/>
            <person name="St John F."/>
            <person name="Stenlid J."/>
            <person name="Sun H."/>
            <person name="Sun S."/>
            <person name="Syed K."/>
            <person name="Tsang A."/>
            <person name="Wiebenga A."/>
            <person name="Young D."/>
            <person name="Pisabarro A."/>
            <person name="Eastwood D.C."/>
            <person name="Martin F."/>
            <person name="Cullen D."/>
            <person name="Grigoriev I.V."/>
            <person name="Hibbett D.S."/>
        </authorList>
    </citation>
    <scope>NUCLEOTIDE SEQUENCE [LARGE SCALE GENOMIC DNA]</scope>
    <source>
        <strain evidence="1 2">ATCC 11539</strain>
    </source>
</reference>
<sequence>MIDIEGFALLPDASPIICEPTPPMTMSSPDLTHVSRIADSTPRPALDFPAELLEIVITDAWRSVQRKSSRKCLDDFGPQAPAWKLYYALRLVNRQWSDIIYDVHFRYVYIQGCCDFEEYYTHIKENARALERTAECALKVAFFPLPYCTDDALHYPVTPDRLVNLIPACNSLDVETEDIDITAMLAHYDRNGLTSLRLGTALDGWPFDLAPEEERLSQCTNTPYLPPAVEPLFPNIRSVEFMCEPDPVALCHFPNITCLRLHRGFNLAYLRNHLPPTLETLVLHALTFPDFRITGVPAMELLFQWEIVSALRCGFWHGQDGRRMLIECGEGKAVSWPLEGRTPEEKLDDGWDAEAEACREREIEFRRLATCTPTRHALFSLCHKPLREKTGEWFHAVSPEALMALVPTYRCLALCPTSSRSYRTFAGRTPASASGPSIDGTVPPAAYYDEALADLDNPASVVQPAFPNVSSAAIDIKPHRATLRFRLALATAAAATLPSHARDDGHDEGEAVYDWAIERALQEDLWEARPPLRILVECSDMEVLGWGTAMEVCKEHGIVLERLGWGDE</sequence>
<proteinExistence type="predicted"/>
<accession>S7PV44</accession>
<dbReference type="RefSeq" id="XP_007870352.1">
    <property type="nucleotide sequence ID" value="XM_007872161.1"/>
</dbReference>
<name>S7PV44_GLOTA</name>
<dbReference type="AlphaFoldDB" id="S7PV44"/>
<dbReference type="KEGG" id="gtr:GLOTRDRAFT_96531"/>